<comment type="caution">
    <text evidence="2">The sequence shown here is derived from an EMBL/GenBank/DDBJ whole genome shotgun (WGS) entry which is preliminary data.</text>
</comment>
<dbReference type="CDD" id="cd13611">
    <property type="entry name" value="PBP2_YehZ"/>
    <property type="match status" value="1"/>
</dbReference>
<dbReference type="InterPro" id="IPR007210">
    <property type="entry name" value="ABC_Gly_betaine_transp_sub-bd"/>
</dbReference>
<dbReference type="AlphaFoldDB" id="A0A6H9XFT2"/>
<dbReference type="Gene3D" id="3.40.190.120">
    <property type="entry name" value="Osmoprotection protein (prox), domain 2"/>
    <property type="match status" value="1"/>
</dbReference>
<dbReference type="RefSeq" id="WP_005525128.1">
    <property type="nucleotide sequence ID" value="NZ_CP050134.2"/>
</dbReference>
<dbReference type="GeneID" id="84573749"/>
<dbReference type="Gene3D" id="3.40.190.10">
    <property type="entry name" value="Periplasmic binding protein-like II"/>
    <property type="match status" value="1"/>
</dbReference>
<dbReference type="GO" id="GO:0043190">
    <property type="term" value="C:ATP-binding cassette (ABC) transporter complex"/>
    <property type="evidence" value="ECO:0007669"/>
    <property type="project" value="InterPro"/>
</dbReference>
<dbReference type="PROSITE" id="PS51257">
    <property type="entry name" value="PROKAR_LIPOPROTEIN"/>
    <property type="match status" value="1"/>
</dbReference>
<feature type="domain" description="ABC-type glycine betaine transport system substrate-binding" evidence="1">
    <location>
        <begin position="47"/>
        <end position="317"/>
    </location>
</feature>
<evidence type="ECO:0000313" key="2">
    <source>
        <dbReference type="EMBL" id="SPW28422.1"/>
    </source>
</evidence>
<gene>
    <name evidence="2" type="primary">opuBC</name>
    <name evidence="2" type="ORF">NCTC10254_01365</name>
</gene>
<evidence type="ECO:0000259" key="1">
    <source>
        <dbReference type="Pfam" id="PF04069"/>
    </source>
</evidence>
<dbReference type="SUPFAM" id="SSF53850">
    <property type="entry name" value="Periplasmic binding protein-like II"/>
    <property type="match status" value="1"/>
</dbReference>
<dbReference type="EMBL" id="UARK01000009">
    <property type="protein sequence ID" value="SPW28422.1"/>
    <property type="molecule type" value="Genomic_DNA"/>
</dbReference>
<protein>
    <submittedName>
        <fullName evidence="2">ABC transporter substrate-binding protein</fullName>
    </submittedName>
</protein>
<organism evidence="2 3">
    <name type="scientific">Corynebacterium matruchotii</name>
    <dbReference type="NCBI Taxonomy" id="43768"/>
    <lineage>
        <taxon>Bacteria</taxon>
        <taxon>Bacillati</taxon>
        <taxon>Actinomycetota</taxon>
        <taxon>Actinomycetes</taxon>
        <taxon>Mycobacteriales</taxon>
        <taxon>Corynebacteriaceae</taxon>
        <taxon>Corynebacterium</taxon>
    </lineage>
</organism>
<name>A0A6H9XFT2_9CORY</name>
<reference evidence="2 3" key="1">
    <citation type="submission" date="2018-06" db="EMBL/GenBank/DDBJ databases">
        <authorList>
            <consortium name="Pathogen Informatics"/>
            <person name="Doyle S."/>
        </authorList>
    </citation>
    <scope>NUCLEOTIDE SEQUENCE [LARGE SCALE GENOMIC DNA]</scope>
    <source>
        <strain evidence="2 3">NCTC10254</strain>
    </source>
</reference>
<accession>A0A6H9XFT2</accession>
<sequence length="325" mass="35547">MKLTKILSILVIGCTLALAGCGLRPSASVIPNLHPAAIQPVPGAEGKRVVITSKAFTEQLIMGKIAVYIADAAGFRATDMTGVPGSQPARKLLESGQAQILYEYTGTAWLTYLGHETGIPDQKKQWQAVYEADLANGLTWSNPTPLNNTYAFAVRREYAEQHHLTKLSDIASLPVSERTMCVDAEFNSRLDGLNPMLEKYGIPRGTPEGIPEKNISLMDTGTIYQATDTGACNLGEVFTTDGRIQSLDLVVLEDDRQYFPAYNAAPVFNSEFLAQYPEIADRFAQVTRLLDDDTMRSLNLKVDVDGEDPGTVALDWLVEQGFVSR</sequence>
<dbReference type="Proteomes" id="UP000249886">
    <property type="component" value="Unassembled WGS sequence"/>
</dbReference>
<proteinExistence type="predicted"/>
<dbReference type="Pfam" id="PF04069">
    <property type="entry name" value="OpuAC"/>
    <property type="match status" value="1"/>
</dbReference>
<evidence type="ECO:0000313" key="3">
    <source>
        <dbReference type="Proteomes" id="UP000249886"/>
    </source>
</evidence>
<dbReference type="GO" id="GO:0022857">
    <property type="term" value="F:transmembrane transporter activity"/>
    <property type="evidence" value="ECO:0007669"/>
    <property type="project" value="InterPro"/>
</dbReference>